<evidence type="ECO:0000256" key="1">
    <source>
        <dbReference type="ARBA" id="ARBA00023015"/>
    </source>
</evidence>
<evidence type="ECO:0000313" key="5">
    <source>
        <dbReference type="Proteomes" id="UP001501757"/>
    </source>
</evidence>
<accession>A0ABP3HGC0</accession>
<gene>
    <name evidence="4" type="ORF">GCM10009092_36860</name>
</gene>
<keyword evidence="5" id="KW-1185">Reference proteome</keyword>
<organism evidence="4 5">
    <name type="scientific">Bowmanella denitrificans</name>
    <dbReference type="NCBI Taxonomy" id="366582"/>
    <lineage>
        <taxon>Bacteria</taxon>
        <taxon>Pseudomonadati</taxon>
        <taxon>Pseudomonadota</taxon>
        <taxon>Gammaproteobacteria</taxon>
        <taxon>Alteromonadales</taxon>
        <taxon>Alteromonadaceae</taxon>
        <taxon>Bowmanella</taxon>
    </lineage>
</organism>
<dbReference type="Proteomes" id="UP001501757">
    <property type="component" value="Unassembled WGS sequence"/>
</dbReference>
<dbReference type="SUPFAM" id="SSF46689">
    <property type="entry name" value="Homeodomain-like"/>
    <property type="match status" value="2"/>
</dbReference>
<feature type="domain" description="HTH araC/xylS-type" evidence="3">
    <location>
        <begin position="197"/>
        <end position="295"/>
    </location>
</feature>
<evidence type="ECO:0000313" key="4">
    <source>
        <dbReference type="EMBL" id="GAA0369229.1"/>
    </source>
</evidence>
<dbReference type="PANTHER" id="PTHR43436">
    <property type="entry name" value="ARAC-FAMILY TRANSCRIPTIONAL REGULATOR"/>
    <property type="match status" value="1"/>
</dbReference>
<dbReference type="InterPro" id="IPR018060">
    <property type="entry name" value="HTH_AraC"/>
</dbReference>
<dbReference type="RefSeq" id="WP_343846967.1">
    <property type="nucleotide sequence ID" value="NZ_BAAAEI010000023.1"/>
</dbReference>
<proteinExistence type="predicted"/>
<dbReference type="InterPro" id="IPR009057">
    <property type="entry name" value="Homeodomain-like_sf"/>
</dbReference>
<dbReference type="Pfam" id="PF12833">
    <property type="entry name" value="HTH_18"/>
    <property type="match status" value="1"/>
</dbReference>
<keyword evidence="2" id="KW-0804">Transcription</keyword>
<keyword evidence="1" id="KW-0805">Transcription regulation</keyword>
<name>A0ABP3HGC0_9ALTE</name>
<dbReference type="SMART" id="SM00342">
    <property type="entry name" value="HTH_ARAC"/>
    <property type="match status" value="1"/>
</dbReference>
<dbReference type="Gene3D" id="1.10.10.60">
    <property type="entry name" value="Homeodomain-like"/>
    <property type="match status" value="1"/>
</dbReference>
<evidence type="ECO:0000256" key="2">
    <source>
        <dbReference type="ARBA" id="ARBA00023163"/>
    </source>
</evidence>
<evidence type="ECO:0000259" key="3">
    <source>
        <dbReference type="PROSITE" id="PS01124"/>
    </source>
</evidence>
<reference evidence="5" key="1">
    <citation type="journal article" date="2019" name="Int. J. Syst. Evol. Microbiol.">
        <title>The Global Catalogue of Microorganisms (GCM) 10K type strain sequencing project: providing services to taxonomists for standard genome sequencing and annotation.</title>
        <authorList>
            <consortium name="The Broad Institute Genomics Platform"/>
            <consortium name="The Broad Institute Genome Sequencing Center for Infectious Disease"/>
            <person name="Wu L."/>
            <person name="Ma J."/>
        </authorList>
    </citation>
    <scope>NUCLEOTIDE SEQUENCE [LARGE SCALE GENOMIC DNA]</scope>
    <source>
        <strain evidence="5">JCM 13378</strain>
    </source>
</reference>
<dbReference type="InterPro" id="IPR009594">
    <property type="entry name" value="Tscrpt_reg_HTH_AraC_N"/>
</dbReference>
<dbReference type="Pfam" id="PF06719">
    <property type="entry name" value="AraC_N"/>
    <property type="match status" value="1"/>
</dbReference>
<dbReference type="PANTHER" id="PTHR43436:SF1">
    <property type="entry name" value="TRANSCRIPTIONAL REGULATORY PROTEIN"/>
    <property type="match status" value="1"/>
</dbReference>
<dbReference type="EMBL" id="BAAAEI010000023">
    <property type="protein sequence ID" value="GAA0369229.1"/>
    <property type="molecule type" value="Genomic_DNA"/>
</dbReference>
<protein>
    <submittedName>
        <fullName evidence="4">AraC family transcriptional regulator</fullName>
    </submittedName>
</protein>
<comment type="caution">
    <text evidence="4">The sequence shown here is derived from an EMBL/GenBank/DDBJ whole genome shotgun (WGS) entry which is preliminary data.</text>
</comment>
<sequence length="302" mass="33674">MSVKYASDGLAKLAKLVGGIAQTSGDHPTSIPGLTLHRRNSPTEPLACIYSLSLSLVVQGEKTLFLNEQVSHYHPGHTMLTSLDLPVVAHISRASRQQPFLAVLLQLDSSEIMAVNTQLDLPRPGRDWQYQPLSIEAADNGLQDALYRLVQLLATPALRAPLLPLIKQEILIRLLTGPHGPHLRYLVAAGSHNEQIAKVIAWLKQNFTRPLGMDELAQRAHMSASTFRAHFRAITGTSPLQYLKLLRLQEARDLMLSKEFDASYTSALVGYESPSQFSREYRRQFGLPPQQDIHRLRLQGQI</sequence>
<dbReference type="PROSITE" id="PS01124">
    <property type="entry name" value="HTH_ARAC_FAMILY_2"/>
    <property type="match status" value="1"/>
</dbReference>